<proteinExistence type="predicted"/>
<evidence type="ECO:0000313" key="1">
    <source>
        <dbReference type="EMBL" id="SNR14620.1"/>
    </source>
</evidence>
<organism evidence="1 2">
    <name type="scientific">Tenacibaculum jejuense</name>
    <dbReference type="NCBI Taxonomy" id="584609"/>
    <lineage>
        <taxon>Bacteria</taxon>
        <taxon>Pseudomonadati</taxon>
        <taxon>Bacteroidota</taxon>
        <taxon>Flavobacteriia</taxon>
        <taxon>Flavobacteriales</taxon>
        <taxon>Flavobacteriaceae</taxon>
        <taxon>Tenacibaculum</taxon>
    </lineage>
</organism>
<dbReference type="KEGG" id="tje:TJEJU_0854"/>
<protein>
    <recommendedName>
        <fullName evidence="3">Porin</fullName>
    </recommendedName>
</protein>
<dbReference type="EMBL" id="LT899436">
    <property type="protein sequence ID" value="SNR14620.1"/>
    <property type="molecule type" value="Genomic_DNA"/>
</dbReference>
<reference evidence="1 2" key="1">
    <citation type="submission" date="2017-07" db="EMBL/GenBank/DDBJ databases">
        <authorList>
            <person name="Sun Z.S."/>
            <person name="Albrecht U."/>
            <person name="Echele G."/>
            <person name="Lee C.C."/>
        </authorList>
    </citation>
    <scope>NUCLEOTIDE SEQUENCE [LARGE SCALE GENOMIC DNA]</scope>
    <source>
        <strain evidence="2">type strain: KCTC 22618</strain>
    </source>
</reference>
<sequence>MKYIIGILFVISSFTINAQIRSLGSGVGGFNQGINRLDTISNDEINVKLSGKTKFTDYKIISFKKDTSYIDTTLTIRKDYKFNFRRKDNFELLAFQNQGQTFNNLGYNFRNISQFPDIGFTGKQFNYMQIEDIDYYRVPTPTTVIMYRTGQEQGQVLDALFTFNLSKRFNLSFAYRGLRSLGQYRRSLSSSGNFRSTLTYSTPKDQYRIRAQVTTQDFVNQENGGLTTQALENFLTNDPNFEDRGRLDVNLTDSESNLEGIRVYADHNFKLFSSKDTTNTKNFTNLKVGHILHYESKEYRFGQSSLDTDFFGDASKSSGGIDERVDYNLINNQGYLEFNSKYILGKFKVKANYTTVNYGYDTIHNGNILVNRSRLKGNAISLGADWNGRIKNFKVNASANLTPGSGYLAGNHFSGEAMYKKDSLFTVKGSLLLTSKAPRFNTLLFQSVYNDYNWDNNFTNIDTRNIGFSFNSKWGNASLDFTNIEDYVYFDSDNTPKQFDESITYLKVKVSKEFKFFKNFAFDNTLMYQNVSSGNAVFRVPEFVTRNTLYYTGEWFRGKPILVQIGGTFNFFTKYKANAFNPIVNEFTVQNDTEIGFPSVDVFFNARVKRTRIFFKIDNITSSFLSTRNYFSAPNYPYRDMSIRFGLVWNWFI</sequence>
<dbReference type="RefSeq" id="WP_095069727.1">
    <property type="nucleotide sequence ID" value="NZ_LT899436.1"/>
</dbReference>
<name>A0A238U891_9FLAO</name>
<evidence type="ECO:0000313" key="2">
    <source>
        <dbReference type="Proteomes" id="UP000215214"/>
    </source>
</evidence>
<accession>A0A238U891</accession>
<dbReference type="OrthoDB" id="9812454at2"/>
<dbReference type="AlphaFoldDB" id="A0A238U891"/>
<dbReference type="Pfam" id="PF14121">
    <property type="entry name" value="Porin_10"/>
    <property type="match status" value="1"/>
</dbReference>
<gene>
    <name evidence="1" type="ORF">TJEJU_0854</name>
</gene>
<evidence type="ECO:0008006" key="3">
    <source>
        <dbReference type="Google" id="ProtNLM"/>
    </source>
</evidence>
<dbReference type="Proteomes" id="UP000215214">
    <property type="component" value="Chromosome TJEJU"/>
</dbReference>
<keyword evidence="2" id="KW-1185">Reference proteome</keyword>
<dbReference type="InterPro" id="IPR025631">
    <property type="entry name" value="Porin_10"/>
</dbReference>